<dbReference type="InterPro" id="IPR017853">
    <property type="entry name" value="GH"/>
</dbReference>
<name>A0A8H7BS28_9FUNG</name>
<dbReference type="Proteomes" id="UP000605846">
    <property type="component" value="Unassembled WGS sequence"/>
</dbReference>
<dbReference type="InterPro" id="IPR050386">
    <property type="entry name" value="Glycosyl_hydrolase_5"/>
</dbReference>
<dbReference type="OrthoDB" id="1887033at2759"/>
<evidence type="ECO:0000256" key="2">
    <source>
        <dbReference type="ARBA" id="ARBA00022801"/>
    </source>
</evidence>
<evidence type="ECO:0000259" key="5">
    <source>
        <dbReference type="Pfam" id="PF00150"/>
    </source>
</evidence>
<protein>
    <submittedName>
        <fullName evidence="6">Glucan 1,3-beta-glucosidase 3</fullName>
    </submittedName>
</protein>
<dbReference type="Pfam" id="PF00150">
    <property type="entry name" value="Cellulase"/>
    <property type="match status" value="1"/>
</dbReference>
<sequence>MAGFVKDIVGRIKPREKPTALTLSAHIPHAPEFPPFNAEITELFRYRRQAGVNIGSLFVLEKWLCPPRLCSSALSTHWDSELDFLTQCESLEHARQSLEDHWDNFITNDDFKFLASTGINSVRLPIGYWIAGREFLAPPFDRFAGIHDAAWNRFLNIIAMAAKHGIGVLVDLHAAPGAKVQFLKSANQSVTIKVLRKLASTLAPINNVIGLEILNEPSDSASLTNFYLKAIRAIRDAVPDIDLPIYIHDAWNMAKYSSIIQPIQRQYGFVVLDTHQYFCHQLEDHKKSAEQHIAHVSSTVKESIERNGRLIRNNIIVGEWSVVLNSMSMPRGADEAQVMREFGRVELDTWDAVCPGHFYWTYKTSDDNWYWSYIYCHRKGILPGKFRNGSIPERIVQKILALVRTGPHRNQEHHQAQTSHIEYWTSRGQQEVKRHIVQFDEGFKDGYEVALRFLEEAASRVGFIEQLAIGYALRNQTIKTQKKEFAWQFNHGFMQGVAAIDKAILEEIGQSSHSET</sequence>
<evidence type="ECO:0000256" key="3">
    <source>
        <dbReference type="ARBA" id="ARBA00023295"/>
    </source>
</evidence>
<keyword evidence="7" id="KW-1185">Reference proteome</keyword>
<dbReference type="GO" id="GO:0009251">
    <property type="term" value="P:glucan catabolic process"/>
    <property type="evidence" value="ECO:0007669"/>
    <property type="project" value="TreeGrafter"/>
</dbReference>
<evidence type="ECO:0000256" key="1">
    <source>
        <dbReference type="ARBA" id="ARBA00005641"/>
    </source>
</evidence>
<dbReference type="GO" id="GO:0005576">
    <property type="term" value="C:extracellular region"/>
    <property type="evidence" value="ECO:0007669"/>
    <property type="project" value="TreeGrafter"/>
</dbReference>
<proteinExistence type="inferred from homology"/>
<keyword evidence="3 4" id="KW-0326">Glycosidase</keyword>
<dbReference type="SUPFAM" id="SSF51445">
    <property type="entry name" value="(Trans)glycosidases"/>
    <property type="match status" value="1"/>
</dbReference>
<comment type="similarity">
    <text evidence="1 4">Belongs to the glycosyl hydrolase 5 (cellulase A) family.</text>
</comment>
<feature type="domain" description="Glycoside hydrolase family 5" evidence="5">
    <location>
        <begin position="98"/>
        <end position="339"/>
    </location>
</feature>
<evidence type="ECO:0000313" key="6">
    <source>
        <dbReference type="EMBL" id="KAF7726215.1"/>
    </source>
</evidence>
<organism evidence="6 7">
    <name type="scientific">Apophysomyces ossiformis</name>
    <dbReference type="NCBI Taxonomy" id="679940"/>
    <lineage>
        <taxon>Eukaryota</taxon>
        <taxon>Fungi</taxon>
        <taxon>Fungi incertae sedis</taxon>
        <taxon>Mucoromycota</taxon>
        <taxon>Mucoromycotina</taxon>
        <taxon>Mucoromycetes</taxon>
        <taxon>Mucorales</taxon>
        <taxon>Mucorineae</taxon>
        <taxon>Mucoraceae</taxon>
        <taxon>Apophysomyces</taxon>
    </lineage>
</organism>
<dbReference type="GO" id="GO:0009986">
    <property type="term" value="C:cell surface"/>
    <property type="evidence" value="ECO:0007669"/>
    <property type="project" value="TreeGrafter"/>
</dbReference>
<comment type="caution">
    <text evidence="6">The sequence shown here is derived from an EMBL/GenBank/DDBJ whole genome shotgun (WGS) entry which is preliminary data.</text>
</comment>
<evidence type="ECO:0000313" key="7">
    <source>
        <dbReference type="Proteomes" id="UP000605846"/>
    </source>
</evidence>
<keyword evidence="2 4" id="KW-0378">Hydrolase</keyword>
<gene>
    <name evidence="6" type="primary">EXG3</name>
    <name evidence="6" type="ORF">EC973_009013</name>
</gene>
<accession>A0A8H7BS28</accession>
<dbReference type="EMBL" id="JABAYA010000082">
    <property type="protein sequence ID" value="KAF7726215.1"/>
    <property type="molecule type" value="Genomic_DNA"/>
</dbReference>
<dbReference type="PANTHER" id="PTHR31297">
    <property type="entry name" value="GLUCAN ENDO-1,6-BETA-GLUCOSIDASE B"/>
    <property type="match status" value="1"/>
</dbReference>
<reference evidence="6" key="1">
    <citation type="submission" date="2020-01" db="EMBL/GenBank/DDBJ databases">
        <title>Genome Sequencing of Three Apophysomyces-Like Fungal Strains Confirms a Novel Fungal Genus in the Mucoromycota with divergent Burkholderia-like Endosymbiotic Bacteria.</title>
        <authorList>
            <person name="Stajich J.E."/>
            <person name="Macias A.M."/>
            <person name="Carter-House D."/>
            <person name="Lovett B."/>
            <person name="Kasson L.R."/>
            <person name="Berry K."/>
            <person name="Grigoriev I."/>
            <person name="Chang Y."/>
            <person name="Spatafora J."/>
            <person name="Kasson M.T."/>
        </authorList>
    </citation>
    <scope>NUCLEOTIDE SEQUENCE</scope>
    <source>
        <strain evidence="6">NRRL A-21654</strain>
    </source>
</reference>
<dbReference type="AlphaFoldDB" id="A0A8H7BS28"/>
<dbReference type="PANTHER" id="PTHR31297:SF43">
    <property type="entry name" value="GLUCAN 1,3-BETA-GLUCOSIDASE 3"/>
    <property type="match status" value="1"/>
</dbReference>
<dbReference type="GO" id="GO:0046557">
    <property type="term" value="F:glucan endo-1,6-beta-glucosidase activity"/>
    <property type="evidence" value="ECO:0007669"/>
    <property type="project" value="TreeGrafter"/>
</dbReference>
<evidence type="ECO:0000256" key="4">
    <source>
        <dbReference type="RuleBase" id="RU361153"/>
    </source>
</evidence>
<dbReference type="InterPro" id="IPR001547">
    <property type="entry name" value="Glyco_hydro_5"/>
</dbReference>
<dbReference type="Gene3D" id="3.20.20.80">
    <property type="entry name" value="Glycosidases"/>
    <property type="match status" value="1"/>
</dbReference>